<dbReference type="EMBL" id="CAKOGP040001936">
    <property type="protein sequence ID" value="CAJ1957242.1"/>
    <property type="molecule type" value="Genomic_DNA"/>
</dbReference>
<reference evidence="1" key="1">
    <citation type="submission" date="2023-08" db="EMBL/GenBank/DDBJ databases">
        <authorList>
            <person name="Audoor S."/>
            <person name="Bilcke G."/>
        </authorList>
    </citation>
    <scope>NUCLEOTIDE SEQUENCE</scope>
</reference>
<comment type="caution">
    <text evidence="1">The sequence shown here is derived from an EMBL/GenBank/DDBJ whole genome shotgun (WGS) entry which is preliminary data.</text>
</comment>
<dbReference type="SUPFAM" id="SSF109604">
    <property type="entry name" value="HD-domain/PDEase-like"/>
    <property type="match status" value="1"/>
</dbReference>
<evidence type="ECO:0008006" key="3">
    <source>
        <dbReference type="Google" id="ProtNLM"/>
    </source>
</evidence>
<evidence type="ECO:0000313" key="2">
    <source>
        <dbReference type="Proteomes" id="UP001295423"/>
    </source>
</evidence>
<organism evidence="1 2">
    <name type="scientific">Cylindrotheca closterium</name>
    <dbReference type="NCBI Taxonomy" id="2856"/>
    <lineage>
        <taxon>Eukaryota</taxon>
        <taxon>Sar</taxon>
        <taxon>Stramenopiles</taxon>
        <taxon>Ochrophyta</taxon>
        <taxon>Bacillariophyta</taxon>
        <taxon>Bacillariophyceae</taxon>
        <taxon>Bacillariophycidae</taxon>
        <taxon>Bacillariales</taxon>
        <taxon>Bacillariaceae</taxon>
        <taxon>Cylindrotheca</taxon>
    </lineage>
</organism>
<sequence length="458" mass="51489">MCCSGLGLWAKKDRDDFEEYAMDKLEAMLSENVTKLSKAEPMEAEESSKLARLIYNSMTTSGRVYHSMMHVFDISQTMNDPILILSALFHDVIYYQIDKTFDEAQIETLEGLLVPDSEPLKLKPSFDESLINSIIELYGLEPGSELPKSGTNEFLSAIIGVRLLQKWLSPEHLIQIATCIEATIPFRPVIDGKTPMDRLYDRLAAVANEKSESWLVETVRMAAATANCDLCSFDSNDRDFFLDSSWKLIPEGRPILLQEDCPLMEFLLECHALMGRSSFLQGAVPKIFQSFRQVPSDSEMEDKQRKTRDNLSLVIVYGEVRLLQMMCLVAFAKAVGEDPLSVPLRPYLGLEVLEPTKANPTLTSAERQIRHWLISGRRAGFDWDPASSSLGRYLFDTLGTKGISELVEVGKSHEKGSKEILNHLPKTMVEAIGSNLAKHFPEKEESYLQVSKKFGVST</sequence>
<protein>
    <recommendedName>
        <fullName evidence="3">HD domain-containing protein</fullName>
    </recommendedName>
</protein>
<dbReference type="Proteomes" id="UP001295423">
    <property type="component" value="Unassembled WGS sequence"/>
</dbReference>
<keyword evidence="2" id="KW-1185">Reference proteome</keyword>
<name>A0AAD2G1M5_9STRA</name>
<gene>
    <name evidence="1" type="ORF">CYCCA115_LOCUS16619</name>
</gene>
<dbReference type="AlphaFoldDB" id="A0AAD2G1M5"/>
<evidence type="ECO:0000313" key="1">
    <source>
        <dbReference type="EMBL" id="CAJ1957242.1"/>
    </source>
</evidence>
<proteinExistence type="predicted"/>
<accession>A0AAD2G1M5</accession>